<proteinExistence type="predicted"/>
<evidence type="ECO:0000313" key="2">
    <source>
        <dbReference type="Proteomes" id="UP000018144"/>
    </source>
</evidence>
<dbReference type="Proteomes" id="UP000018144">
    <property type="component" value="Unassembled WGS sequence"/>
</dbReference>
<protein>
    <submittedName>
        <fullName evidence="1">Uncharacterized protein</fullName>
    </submittedName>
</protein>
<organism evidence="1 2">
    <name type="scientific">Pyronema omphalodes (strain CBS 100304)</name>
    <name type="common">Pyronema confluens</name>
    <dbReference type="NCBI Taxonomy" id="1076935"/>
    <lineage>
        <taxon>Eukaryota</taxon>
        <taxon>Fungi</taxon>
        <taxon>Dikarya</taxon>
        <taxon>Ascomycota</taxon>
        <taxon>Pezizomycotina</taxon>
        <taxon>Pezizomycetes</taxon>
        <taxon>Pezizales</taxon>
        <taxon>Pyronemataceae</taxon>
        <taxon>Pyronema</taxon>
    </lineage>
</organism>
<keyword evidence="2" id="KW-1185">Reference proteome</keyword>
<accession>U4L868</accession>
<dbReference type="AlphaFoldDB" id="U4L868"/>
<evidence type="ECO:0000313" key="1">
    <source>
        <dbReference type="EMBL" id="CCX13574.1"/>
    </source>
</evidence>
<reference evidence="1 2" key="1">
    <citation type="journal article" date="2013" name="PLoS Genet.">
        <title>The genome and development-dependent transcriptomes of Pyronema confluens: a window into fungal evolution.</title>
        <authorList>
            <person name="Traeger S."/>
            <person name="Altegoer F."/>
            <person name="Freitag M."/>
            <person name="Gabaldon T."/>
            <person name="Kempken F."/>
            <person name="Kumar A."/>
            <person name="Marcet-Houben M."/>
            <person name="Poggeler S."/>
            <person name="Stajich J.E."/>
            <person name="Nowrousian M."/>
        </authorList>
    </citation>
    <scope>NUCLEOTIDE SEQUENCE [LARGE SCALE GENOMIC DNA]</scope>
    <source>
        <strain evidence="2">CBS 100304</strain>
        <tissue evidence="1">Vegetative mycelium</tissue>
    </source>
</reference>
<sequence length="144" mass="15565">MDKIKKEFHLEALAYTGLYDLNFDRLTRFATVAPKEDALASPRSQTYNTFLDFFAQHRAHFDNNVDAALTAFATRYEVNVAVYDNGAPAMPATPAILDAPAAPAALDVAATTNAQVIPDLEAPAGRMLLVTLPAPSRHGAMMLS</sequence>
<name>U4L868_PYROM</name>
<gene>
    <name evidence="1" type="ORF">PCON_13167</name>
</gene>
<dbReference type="EMBL" id="HF935853">
    <property type="protein sequence ID" value="CCX13574.1"/>
    <property type="molecule type" value="Genomic_DNA"/>
</dbReference>